<name>A0A2C6KEX8_9APIC</name>
<feature type="chain" id="PRO_5012925777" evidence="1">
    <location>
        <begin position="20"/>
        <end position="48"/>
    </location>
</feature>
<evidence type="ECO:0000256" key="1">
    <source>
        <dbReference type="SAM" id="SignalP"/>
    </source>
</evidence>
<protein>
    <submittedName>
        <fullName evidence="2">Uncharacterized protein</fullName>
    </submittedName>
</protein>
<dbReference type="GeneID" id="94434457"/>
<dbReference type="EMBL" id="MIGC01009865">
    <property type="protein sequence ID" value="PHJ15045.1"/>
    <property type="molecule type" value="Genomic_DNA"/>
</dbReference>
<dbReference type="VEuPathDB" id="ToxoDB:CSUI_011145"/>
<organism evidence="2 3">
    <name type="scientific">Cystoisospora suis</name>
    <dbReference type="NCBI Taxonomy" id="483139"/>
    <lineage>
        <taxon>Eukaryota</taxon>
        <taxon>Sar</taxon>
        <taxon>Alveolata</taxon>
        <taxon>Apicomplexa</taxon>
        <taxon>Conoidasida</taxon>
        <taxon>Coccidia</taxon>
        <taxon>Eucoccidiorida</taxon>
        <taxon>Eimeriorina</taxon>
        <taxon>Sarcocystidae</taxon>
        <taxon>Cystoisospora</taxon>
    </lineage>
</organism>
<dbReference type="Proteomes" id="UP000221165">
    <property type="component" value="Unassembled WGS sequence"/>
</dbReference>
<keyword evidence="1" id="KW-0732">Signal</keyword>
<keyword evidence="3" id="KW-1185">Reference proteome</keyword>
<gene>
    <name evidence="2" type="ORF">CSUI_011145</name>
</gene>
<feature type="non-terminal residue" evidence="2">
    <location>
        <position position="1"/>
    </location>
</feature>
<dbReference type="AlphaFoldDB" id="A0A2C6KEX8"/>
<accession>A0A2C6KEX8</accession>
<dbReference type="RefSeq" id="XP_067916779.1">
    <property type="nucleotide sequence ID" value="XM_068071246.1"/>
</dbReference>
<evidence type="ECO:0000313" key="2">
    <source>
        <dbReference type="EMBL" id="PHJ15045.1"/>
    </source>
</evidence>
<sequence>DAWWLLLLCRGRICVYVYMCRMQYDVSLVCQEEWTRELPMTWPEVSEC</sequence>
<evidence type="ECO:0000313" key="3">
    <source>
        <dbReference type="Proteomes" id="UP000221165"/>
    </source>
</evidence>
<comment type="caution">
    <text evidence="2">The sequence shown here is derived from an EMBL/GenBank/DDBJ whole genome shotgun (WGS) entry which is preliminary data.</text>
</comment>
<proteinExistence type="predicted"/>
<feature type="signal peptide" evidence="1">
    <location>
        <begin position="1"/>
        <end position="19"/>
    </location>
</feature>
<reference evidence="2 3" key="1">
    <citation type="journal article" date="2017" name="Int. J. Parasitol.">
        <title>The genome of the protozoan parasite Cystoisospora suis and a reverse vaccinology approach to identify vaccine candidates.</title>
        <authorList>
            <person name="Palmieri N."/>
            <person name="Shrestha A."/>
            <person name="Ruttkowski B."/>
            <person name="Beck T."/>
            <person name="Vogl C."/>
            <person name="Tomley F."/>
            <person name="Blake D.P."/>
            <person name="Joachim A."/>
        </authorList>
    </citation>
    <scope>NUCLEOTIDE SEQUENCE [LARGE SCALE GENOMIC DNA]</scope>
    <source>
        <strain evidence="2 3">Wien I</strain>
    </source>
</reference>